<dbReference type="EMBL" id="JAIQZJ010000012">
    <property type="protein sequence ID" value="MBZ5740221.1"/>
    <property type="molecule type" value="Genomic_DNA"/>
</dbReference>
<keyword evidence="1" id="KW-0732">Signal</keyword>
<proteinExistence type="predicted"/>
<dbReference type="RefSeq" id="WP_224124578.1">
    <property type="nucleotide sequence ID" value="NZ_JAIQZJ010000012.1"/>
</dbReference>
<feature type="signal peptide" evidence="1">
    <location>
        <begin position="1"/>
        <end position="18"/>
    </location>
</feature>
<dbReference type="InterPro" id="IPR006626">
    <property type="entry name" value="PbH1"/>
</dbReference>
<reference evidence="3 4" key="1">
    <citation type="submission" date="2021-09" db="EMBL/GenBank/DDBJ databases">
        <title>Whole genome sequence of Nocardioides sp. GBK3QG-3.</title>
        <authorList>
            <person name="Tuo L."/>
        </authorList>
    </citation>
    <scope>NUCLEOTIDE SEQUENCE [LARGE SCALE GENOMIC DNA]</scope>
    <source>
        <strain evidence="3 4">GBK3QG-3</strain>
    </source>
</reference>
<dbReference type="InterPro" id="IPR012334">
    <property type="entry name" value="Pectin_lyas_fold"/>
</dbReference>
<evidence type="ECO:0000259" key="2">
    <source>
        <dbReference type="Pfam" id="PF05048"/>
    </source>
</evidence>
<dbReference type="PROSITE" id="PS51257">
    <property type="entry name" value="PROKAR_LIPOPROTEIN"/>
    <property type="match status" value="1"/>
</dbReference>
<feature type="domain" description="Periplasmic copper-binding protein NosD beta helix" evidence="2">
    <location>
        <begin position="99"/>
        <end position="238"/>
    </location>
</feature>
<comment type="caution">
    <text evidence="3">The sequence shown here is derived from an EMBL/GenBank/DDBJ whole genome shotgun (WGS) entry which is preliminary data.</text>
</comment>
<dbReference type="InterPro" id="IPR007742">
    <property type="entry name" value="NosD_dom"/>
</dbReference>
<organism evidence="3 4">
    <name type="scientific">Nocardioides mangrovi</name>
    <dbReference type="NCBI Taxonomy" id="2874580"/>
    <lineage>
        <taxon>Bacteria</taxon>
        <taxon>Bacillati</taxon>
        <taxon>Actinomycetota</taxon>
        <taxon>Actinomycetes</taxon>
        <taxon>Propionibacteriales</taxon>
        <taxon>Nocardioidaceae</taxon>
        <taxon>Nocardioides</taxon>
    </lineage>
</organism>
<dbReference type="Pfam" id="PF05048">
    <property type="entry name" value="NosD"/>
    <property type="match status" value="1"/>
</dbReference>
<evidence type="ECO:0000313" key="4">
    <source>
        <dbReference type="Proteomes" id="UP000780875"/>
    </source>
</evidence>
<dbReference type="SUPFAM" id="SSF51126">
    <property type="entry name" value="Pectin lyase-like"/>
    <property type="match status" value="1"/>
</dbReference>
<protein>
    <submittedName>
        <fullName evidence="3">Right-handed parallel beta-helix repeat-containing protein</fullName>
    </submittedName>
</protein>
<sequence length="330" mass="34093">MRRLLSCVAATALALALAGCSSDGRTDAATAGTCGFGGVDVTGPDELADALADAEPGDEILLGPGTYDGPFGITRSGTADAPITLCGPRDAVLDGGTVDHGYGLHLDGASYWTVRGITVTHAQKGVVLDGSSHVEIADLLVEEVGDEGIHLRAGSSHDVVRDNVVRRTGLREPDYGEGIYVGTAESNWCDLSDCEPDRSDHNEITGNTVRDTTAEAVDIKEGTTGGLLSGNDLSGPGTDAADSVVDVKGNRWTVRGNTLRASAADAIQVHVVVSNWGRANRFVRNSFQLSVPGGFAVNVVGEAQEASNVVACGQRVTPEAHGELSNVACR</sequence>
<feature type="chain" id="PRO_5046151317" evidence="1">
    <location>
        <begin position="19"/>
        <end position="330"/>
    </location>
</feature>
<dbReference type="Proteomes" id="UP000780875">
    <property type="component" value="Unassembled WGS sequence"/>
</dbReference>
<evidence type="ECO:0000313" key="3">
    <source>
        <dbReference type="EMBL" id="MBZ5740221.1"/>
    </source>
</evidence>
<gene>
    <name evidence="3" type="ORF">K8U61_18740</name>
</gene>
<keyword evidence="4" id="KW-1185">Reference proteome</keyword>
<dbReference type="Gene3D" id="2.160.20.10">
    <property type="entry name" value="Single-stranded right-handed beta-helix, Pectin lyase-like"/>
    <property type="match status" value="1"/>
</dbReference>
<name>A0ABS7UGU0_9ACTN</name>
<dbReference type="SMART" id="SM00710">
    <property type="entry name" value="PbH1"/>
    <property type="match status" value="6"/>
</dbReference>
<dbReference type="InterPro" id="IPR011050">
    <property type="entry name" value="Pectin_lyase_fold/virulence"/>
</dbReference>
<evidence type="ECO:0000256" key="1">
    <source>
        <dbReference type="SAM" id="SignalP"/>
    </source>
</evidence>
<accession>A0ABS7UGU0</accession>